<proteinExistence type="predicted"/>
<gene>
    <name evidence="1" type="ORF">ARC20_12545</name>
</gene>
<evidence type="ECO:0008006" key="3">
    <source>
        <dbReference type="Google" id="ProtNLM"/>
    </source>
</evidence>
<sequence>MEGVAEDFRGSGGLDRDMLRRTMQLQLLARGKVGVTLGRLRVEMGQGSATVRFDALLTGGDGRWLPDEARAYEVETGWREVGGDWRLVSAEWTPVGEG</sequence>
<keyword evidence="2" id="KW-1185">Reference proteome</keyword>
<dbReference type="EMBL" id="LLXU01000095">
    <property type="protein sequence ID" value="KRG40727.1"/>
    <property type="molecule type" value="Genomic_DNA"/>
</dbReference>
<comment type="caution">
    <text evidence="1">The sequence shown here is derived from an EMBL/GenBank/DDBJ whole genome shotgun (WGS) entry which is preliminary data.</text>
</comment>
<dbReference type="SUPFAM" id="SSF54427">
    <property type="entry name" value="NTF2-like"/>
    <property type="match status" value="1"/>
</dbReference>
<reference evidence="1 2" key="1">
    <citation type="submission" date="2015-10" db="EMBL/GenBank/DDBJ databases">
        <title>Genome sequencing and analysis of members of genus Stenotrophomonas.</title>
        <authorList>
            <person name="Patil P.P."/>
            <person name="Midha S."/>
            <person name="Patil P.B."/>
        </authorList>
    </citation>
    <scope>NUCLEOTIDE SEQUENCE [LARGE SCALE GENOMIC DNA]</scope>
    <source>
        <strain evidence="1 2">JCM 16536</strain>
    </source>
</reference>
<evidence type="ECO:0000313" key="1">
    <source>
        <dbReference type="EMBL" id="KRG40727.1"/>
    </source>
</evidence>
<accession>A0A0R0AHA6</accession>
<protein>
    <recommendedName>
        <fullName evidence="3">SnoaL-like domain-containing protein</fullName>
    </recommendedName>
</protein>
<dbReference type="AlphaFoldDB" id="A0A0R0AHA6"/>
<evidence type="ECO:0000313" key="2">
    <source>
        <dbReference type="Proteomes" id="UP000051802"/>
    </source>
</evidence>
<dbReference type="InterPro" id="IPR032710">
    <property type="entry name" value="NTF2-like_dom_sf"/>
</dbReference>
<organism evidence="1 2">
    <name type="scientific">Stenotrophomonas panacihumi</name>
    <dbReference type="NCBI Taxonomy" id="676599"/>
    <lineage>
        <taxon>Bacteria</taxon>
        <taxon>Pseudomonadati</taxon>
        <taxon>Pseudomonadota</taxon>
        <taxon>Gammaproteobacteria</taxon>
        <taxon>Lysobacterales</taxon>
        <taxon>Lysobacteraceae</taxon>
        <taxon>Stenotrophomonas</taxon>
    </lineage>
</organism>
<name>A0A0R0AHA6_9GAMM</name>
<dbReference type="Proteomes" id="UP000051802">
    <property type="component" value="Unassembled WGS sequence"/>
</dbReference>